<evidence type="ECO:0000256" key="7">
    <source>
        <dbReference type="SAM" id="Phobius"/>
    </source>
</evidence>
<evidence type="ECO:0000256" key="1">
    <source>
        <dbReference type="ARBA" id="ARBA00004141"/>
    </source>
</evidence>
<evidence type="ECO:0000256" key="4">
    <source>
        <dbReference type="ARBA" id="ARBA00023136"/>
    </source>
</evidence>
<feature type="transmembrane region" description="Helical" evidence="7">
    <location>
        <begin position="384"/>
        <end position="407"/>
    </location>
</feature>
<dbReference type="Proteomes" id="UP001201812">
    <property type="component" value="Unassembled WGS sequence"/>
</dbReference>
<dbReference type="PANTHER" id="PTHR45951:SF8">
    <property type="entry name" value="CHE-14 PROTEIN"/>
    <property type="match status" value="1"/>
</dbReference>
<comment type="similarity">
    <text evidence="6">Belongs to the dispatched family.</text>
</comment>
<dbReference type="Gene3D" id="1.20.1640.10">
    <property type="entry name" value="Multidrug efflux transporter AcrB transmembrane domain"/>
    <property type="match status" value="1"/>
</dbReference>
<feature type="transmembrane region" description="Helical" evidence="7">
    <location>
        <begin position="761"/>
        <end position="778"/>
    </location>
</feature>
<evidence type="ECO:0000256" key="2">
    <source>
        <dbReference type="ARBA" id="ARBA00022692"/>
    </source>
</evidence>
<feature type="domain" description="SSD" evidence="8">
    <location>
        <begin position="356"/>
        <end position="479"/>
    </location>
</feature>
<keyword evidence="10" id="KW-1185">Reference proteome</keyword>
<comment type="subcellular location">
    <subcellularLocation>
        <location evidence="1">Membrane</location>
        <topology evidence="1">Multi-pass membrane protein</topology>
    </subcellularLocation>
</comment>
<feature type="transmembrane region" description="Helical" evidence="7">
    <location>
        <begin position="551"/>
        <end position="574"/>
    </location>
</feature>
<feature type="transmembrane region" description="Helical" evidence="7">
    <location>
        <begin position="334"/>
        <end position="352"/>
    </location>
</feature>
<evidence type="ECO:0000256" key="6">
    <source>
        <dbReference type="ARBA" id="ARBA00038046"/>
    </source>
</evidence>
<accession>A0AAD4NDB9</accession>
<proteinExistence type="inferred from homology"/>
<dbReference type="EMBL" id="JAKKPZ010000002">
    <property type="protein sequence ID" value="KAI1725232.1"/>
    <property type="molecule type" value="Genomic_DNA"/>
</dbReference>
<organism evidence="9 10">
    <name type="scientific">Ditylenchus destructor</name>
    <dbReference type="NCBI Taxonomy" id="166010"/>
    <lineage>
        <taxon>Eukaryota</taxon>
        <taxon>Metazoa</taxon>
        <taxon>Ecdysozoa</taxon>
        <taxon>Nematoda</taxon>
        <taxon>Chromadorea</taxon>
        <taxon>Rhabditida</taxon>
        <taxon>Tylenchina</taxon>
        <taxon>Tylenchomorpha</taxon>
        <taxon>Sphaerularioidea</taxon>
        <taxon>Anguinidae</taxon>
        <taxon>Anguininae</taxon>
        <taxon>Ditylenchus</taxon>
    </lineage>
</organism>
<dbReference type="GO" id="GO:0007224">
    <property type="term" value="P:smoothened signaling pathway"/>
    <property type="evidence" value="ECO:0007669"/>
    <property type="project" value="TreeGrafter"/>
</dbReference>
<feature type="transmembrane region" description="Helical" evidence="7">
    <location>
        <begin position="457"/>
        <end position="479"/>
    </location>
</feature>
<feature type="transmembrane region" description="Helical" evidence="7">
    <location>
        <begin position="845"/>
        <end position="864"/>
    </location>
</feature>
<comment type="caution">
    <text evidence="9">The sequence shown here is derived from an EMBL/GenBank/DDBJ whole genome shotgun (WGS) entry which is preliminary data.</text>
</comment>
<dbReference type="GO" id="GO:0016020">
    <property type="term" value="C:membrane"/>
    <property type="evidence" value="ECO:0007669"/>
    <property type="project" value="UniProtKB-SubCell"/>
</dbReference>
<reference evidence="9" key="1">
    <citation type="submission" date="2022-01" db="EMBL/GenBank/DDBJ databases">
        <title>Genome Sequence Resource for Two Populations of Ditylenchus destructor, the Migratory Endoparasitic Phytonematode.</title>
        <authorList>
            <person name="Zhang H."/>
            <person name="Lin R."/>
            <person name="Xie B."/>
        </authorList>
    </citation>
    <scope>NUCLEOTIDE SEQUENCE</scope>
    <source>
        <strain evidence="9">BazhouSP</strain>
    </source>
</reference>
<dbReference type="PROSITE" id="PS50156">
    <property type="entry name" value="SSD"/>
    <property type="match status" value="1"/>
</dbReference>
<protein>
    <submittedName>
        <fullName evidence="9">Sterol-sensing domain of SREBP cleavage-activation domain-containing protein</fullName>
    </submittedName>
</protein>
<name>A0AAD4NDB9_9BILA</name>
<evidence type="ECO:0000256" key="5">
    <source>
        <dbReference type="ARBA" id="ARBA00023180"/>
    </source>
</evidence>
<gene>
    <name evidence="9" type="ORF">DdX_01880</name>
</gene>
<feature type="transmembrane region" description="Helical" evidence="7">
    <location>
        <begin position="870"/>
        <end position="897"/>
    </location>
</feature>
<evidence type="ECO:0000313" key="9">
    <source>
        <dbReference type="EMBL" id="KAI1725232.1"/>
    </source>
</evidence>
<dbReference type="PANTHER" id="PTHR45951">
    <property type="entry name" value="PROTEIN DISPATCHED-RELATED"/>
    <property type="match status" value="1"/>
</dbReference>
<dbReference type="SUPFAM" id="SSF82866">
    <property type="entry name" value="Multidrug efflux transporter AcrB transmembrane domain"/>
    <property type="match status" value="1"/>
</dbReference>
<dbReference type="InterPro" id="IPR000731">
    <property type="entry name" value="SSD"/>
</dbReference>
<keyword evidence="5" id="KW-0325">Glycoprotein</keyword>
<dbReference type="Pfam" id="PF12349">
    <property type="entry name" value="Sterol-sensing"/>
    <property type="match status" value="1"/>
</dbReference>
<evidence type="ECO:0000313" key="10">
    <source>
        <dbReference type="Proteomes" id="UP001201812"/>
    </source>
</evidence>
<keyword evidence="4 7" id="KW-0472">Membrane</keyword>
<feature type="transmembrane region" description="Helical" evidence="7">
    <location>
        <begin position="784"/>
        <end position="803"/>
    </location>
</feature>
<feature type="transmembrane region" description="Helical" evidence="7">
    <location>
        <begin position="427"/>
        <end position="445"/>
    </location>
</feature>
<keyword evidence="3 7" id="KW-1133">Transmembrane helix</keyword>
<evidence type="ECO:0000259" key="8">
    <source>
        <dbReference type="PROSITE" id="PS50156"/>
    </source>
</evidence>
<dbReference type="InterPro" id="IPR052081">
    <property type="entry name" value="Dispatched_Hh_regulator"/>
</dbReference>
<evidence type="ECO:0000256" key="3">
    <source>
        <dbReference type="ARBA" id="ARBA00022989"/>
    </source>
</evidence>
<dbReference type="InterPro" id="IPR053958">
    <property type="entry name" value="HMGCR/SNAP/NPC1-like_SSD"/>
</dbReference>
<sequence>MGDAKNNPPFLSYVFNKYNQLVFEYPCVILFFTVVVFGIIPWAILVAFPMQLDSNPEKGFDTRGTQYSGQRLAWAELQPALLQGSRVNVDIANRSKRSWADDLIASFSSVACYDEPIPAMSYLSQFIIEITEYEELFTSEFLTELCNLQSELNVTLRHFDHFTPYRNIFHVANFFACLAPESRVNCSYLTQSDIVAVRQTIEGCISHRKSILDCRRGCQQHHQMPGTPSLPCGECKPEFHIPRNCSSQMMFDLFYRILPKDLMSVPFHLNAFLPFWTYSSYRNQGYDVDVINYERLQEQLKEIAVQSNTFKLKGVLMDVKRDLLLEAAISDSKFSIIAGIVVFVLIAVYSMSLTYSLAVLWQLTSSVSASLAIYRLFNTDFPLLNLIVFVLLISIGSDGAFLLYNAFPKSERLNLVSFREALGHTGATMFLTQFSTVVPFFLNIFSNVIAFRSFGLFAGLTLILNYLLLISFLPAFLVFQQKHVNPWLTRSLPSSFWFCFSSVQSTSAPDSPRLPPRIGFDVLNSPMERACELLRSLLYEVLPIVLVQGRYIWLGSLSCLLALCAFLCITELGLPQYNPLQLFIASNLHEYYDNNAEKLFHFVADKIALPLNVRLIWGKLWCIRNIYAFISILGMNTIKSLSHFDPRQISFLKANSDFHVSHISDLNLLANQLKMFRNNSAVHYGSKFWPESNTTFEFIGYTALLPTTLKYSHRFSNLSKSFELFDREFRSNVSNLPMWYTTEWYAHNKIRSIISDCKQSVIISFIVVLVFAAVILRFKCVCAMITIGVILVLVVGLSFDYTLHYGASVADKGCAFHRIQSSVQKSTVPVAMAALSYVMNFKLKITGTYFSSVLAGSVMLLAQTHAFHQVAVFLVVSSCVSFLYATFFFLPLLYIFLPTGAQKFCKRCERRHLLELSNLQRSTILGT</sequence>
<dbReference type="AlphaFoldDB" id="A0AAD4NDB9"/>
<keyword evidence="2 7" id="KW-0812">Transmembrane</keyword>
<feature type="transmembrane region" description="Helical" evidence="7">
    <location>
        <begin position="28"/>
        <end position="48"/>
    </location>
</feature>
<dbReference type="GO" id="GO:0022857">
    <property type="term" value="F:transmembrane transporter activity"/>
    <property type="evidence" value="ECO:0007669"/>
    <property type="project" value="TreeGrafter"/>
</dbReference>